<dbReference type="EMBL" id="QUSW01000005">
    <property type="protein sequence ID" value="RQP23085.1"/>
    <property type="molecule type" value="Genomic_DNA"/>
</dbReference>
<evidence type="ECO:0000256" key="3">
    <source>
        <dbReference type="SAM" id="SignalP"/>
    </source>
</evidence>
<feature type="chain" id="PRO_5018019656" evidence="3">
    <location>
        <begin position="24"/>
        <end position="318"/>
    </location>
</feature>
<protein>
    <submittedName>
        <fullName evidence="5">Polysaccharide deacetylase</fullName>
    </submittedName>
</protein>
<evidence type="ECO:0000313" key="5">
    <source>
        <dbReference type="EMBL" id="RQP23085.1"/>
    </source>
</evidence>
<feature type="domain" description="NodB homology" evidence="4">
    <location>
        <begin position="23"/>
        <end position="148"/>
    </location>
</feature>
<dbReference type="GO" id="GO:0016020">
    <property type="term" value="C:membrane"/>
    <property type="evidence" value="ECO:0007669"/>
    <property type="project" value="TreeGrafter"/>
</dbReference>
<gene>
    <name evidence="5" type="ORF">DZC73_18345</name>
</gene>
<evidence type="ECO:0000256" key="1">
    <source>
        <dbReference type="ARBA" id="ARBA00022723"/>
    </source>
</evidence>
<dbReference type="RefSeq" id="WP_124541828.1">
    <property type="nucleotide sequence ID" value="NZ_QUSW01000005.1"/>
</dbReference>
<keyword evidence="1" id="KW-0479">Metal-binding</keyword>
<accession>A0A3N7JW31</accession>
<feature type="signal peptide" evidence="3">
    <location>
        <begin position="1"/>
        <end position="23"/>
    </location>
</feature>
<sequence>MMRIRRAFAGMALGAAVWMSAAAGPRTIAITIDDLPLASTVATSSTERREVNARILAALKKHQARAVGFVNEQGLYRRGELDAGVTLLDDWLDAGMELGNHSFDHVGLWDTPLAQVQDSVLKGEVVTRWLTAARGLPLRYYRHPYTQTGHNEDDKQRFEGFLAAHGYQVAPMTVEHDDFFFSCVYDRLAGPTQAQERRHVADDYLHHLDVALDTYETMSQELFGRQIAQVLLIHDNRLNADSLDRTLARLTERGYTFVTLEEALKDPAYRSRDLASGRIGPSWLARWARERHQKLSVYGQPDPQGWVVQQHELLCKDQ</sequence>
<evidence type="ECO:0000256" key="2">
    <source>
        <dbReference type="ARBA" id="ARBA00022801"/>
    </source>
</evidence>
<dbReference type="PANTHER" id="PTHR10587">
    <property type="entry name" value="GLYCOSYL TRANSFERASE-RELATED"/>
    <property type="match status" value="1"/>
</dbReference>
<dbReference type="GO" id="GO:0016810">
    <property type="term" value="F:hydrolase activity, acting on carbon-nitrogen (but not peptide) bonds"/>
    <property type="evidence" value="ECO:0007669"/>
    <property type="project" value="InterPro"/>
</dbReference>
<dbReference type="SUPFAM" id="SSF88713">
    <property type="entry name" value="Glycoside hydrolase/deacetylase"/>
    <property type="match status" value="1"/>
</dbReference>
<evidence type="ECO:0000259" key="4">
    <source>
        <dbReference type="Pfam" id="PF01522"/>
    </source>
</evidence>
<dbReference type="InterPro" id="IPR002509">
    <property type="entry name" value="NODB_dom"/>
</dbReference>
<keyword evidence="3" id="KW-0732">Signal</keyword>
<evidence type="ECO:0000313" key="6">
    <source>
        <dbReference type="Proteomes" id="UP000267464"/>
    </source>
</evidence>
<dbReference type="AlphaFoldDB" id="A0A3N7JW31"/>
<dbReference type="Proteomes" id="UP000267464">
    <property type="component" value="Unassembled WGS sequence"/>
</dbReference>
<dbReference type="Pfam" id="PF01522">
    <property type="entry name" value="Polysacc_deac_1"/>
    <property type="match status" value="1"/>
</dbReference>
<reference evidence="5 6" key="1">
    <citation type="submission" date="2018-08" db="EMBL/GenBank/DDBJ databases">
        <authorList>
            <person name="Khan S.A."/>
            <person name="Jeon C.O."/>
            <person name="Chun B.H."/>
            <person name="Jeong S.E."/>
        </authorList>
    </citation>
    <scope>NUCLEOTIDE SEQUENCE [LARGE SCALE GENOMIC DNA]</scope>
    <source>
        <strain evidence="5 6">S-16</strain>
    </source>
</reference>
<name>A0A3N7JW31_9BURK</name>
<keyword evidence="2" id="KW-0378">Hydrolase</keyword>
<dbReference type="GO" id="GO:0005975">
    <property type="term" value="P:carbohydrate metabolic process"/>
    <property type="evidence" value="ECO:0007669"/>
    <property type="project" value="InterPro"/>
</dbReference>
<reference evidence="5 6" key="2">
    <citation type="submission" date="2018-12" db="EMBL/GenBank/DDBJ databases">
        <title>Rhizobacter gummiphilus sp. nov., a rubber-degrading bacterium isolated from the soil of a botanical garden in Japan.</title>
        <authorList>
            <person name="Shunsuke S.S."/>
        </authorList>
    </citation>
    <scope>NUCLEOTIDE SEQUENCE [LARGE SCALE GENOMIC DNA]</scope>
    <source>
        <strain evidence="5 6">S-16</strain>
    </source>
</reference>
<proteinExistence type="predicted"/>
<organism evidence="5 6">
    <name type="scientific">Piscinibacter terrae</name>
    <dbReference type="NCBI Taxonomy" id="2496871"/>
    <lineage>
        <taxon>Bacteria</taxon>
        <taxon>Pseudomonadati</taxon>
        <taxon>Pseudomonadota</taxon>
        <taxon>Betaproteobacteria</taxon>
        <taxon>Burkholderiales</taxon>
        <taxon>Sphaerotilaceae</taxon>
        <taxon>Piscinibacter</taxon>
    </lineage>
</organism>
<dbReference type="PANTHER" id="PTHR10587:SF133">
    <property type="entry name" value="CHITIN DEACETYLASE 1-RELATED"/>
    <property type="match status" value="1"/>
</dbReference>
<dbReference type="OrthoDB" id="9814639at2"/>
<keyword evidence="6" id="KW-1185">Reference proteome</keyword>
<dbReference type="InterPro" id="IPR011330">
    <property type="entry name" value="Glyco_hydro/deAcase_b/a-brl"/>
</dbReference>
<dbReference type="GO" id="GO:0046872">
    <property type="term" value="F:metal ion binding"/>
    <property type="evidence" value="ECO:0007669"/>
    <property type="project" value="UniProtKB-KW"/>
</dbReference>
<comment type="caution">
    <text evidence="5">The sequence shown here is derived from an EMBL/GenBank/DDBJ whole genome shotgun (WGS) entry which is preliminary data.</text>
</comment>
<dbReference type="InterPro" id="IPR050248">
    <property type="entry name" value="Polysacc_deacetylase_ArnD"/>
</dbReference>
<dbReference type="Gene3D" id="3.20.20.370">
    <property type="entry name" value="Glycoside hydrolase/deacetylase"/>
    <property type="match status" value="1"/>
</dbReference>